<organism evidence="4 5">
    <name type="scientific">Methylopila musalis</name>
    <dbReference type="NCBI Taxonomy" id="1134781"/>
    <lineage>
        <taxon>Bacteria</taxon>
        <taxon>Pseudomonadati</taxon>
        <taxon>Pseudomonadota</taxon>
        <taxon>Alphaproteobacteria</taxon>
        <taxon>Hyphomicrobiales</taxon>
        <taxon>Methylopilaceae</taxon>
        <taxon>Methylopila</taxon>
    </lineage>
</organism>
<accession>A0ABW3ZC18</accession>
<evidence type="ECO:0000256" key="1">
    <source>
        <dbReference type="ARBA" id="ARBA00006432"/>
    </source>
</evidence>
<feature type="non-terminal residue" evidence="4">
    <location>
        <position position="349"/>
    </location>
</feature>
<dbReference type="PANTHER" id="PTHR43201">
    <property type="entry name" value="ACYL-COA SYNTHETASE"/>
    <property type="match status" value="1"/>
</dbReference>
<dbReference type="EMBL" id="JBHTMX010000274">
    <property type="protein sequence ID" value="MFD1333609.1"/>
    <property type="molecule type" value="Genomic_DNA"/>
</dbReference>
<evidence type="ECO:0000259" key="3">
    <source>
        <dbReference type="Pfam" id="PF00501"/>
    </source>
</evidence>
<evidence type="ECO:0000256" key="2">
    <source>
        <dbReference type="ARBA" id="ARBA00022598"/>
    </source>
</evidence>
<comment type="caution">
    <text evidence="4">The sequence shown here is derived from an EMBL/GenBank/DDBJ whole genome shotgun (WGS) entry which is preliminary data.</text>
</comment>
<evidence type="ECO:0000313" key="5">
    <source>
        <dbReference type="Proteomes" id="UP001597171"/>
    </source>
</evidence>
<dbReference type="Proteomes" id="UP001597171">
    <property type="component" value="Unassembled WGS sequence"/>
</dbReference>
<evidence type="ECO:0000313" key="4">
    <source>
        <dbReference type="EMBL" id="MFD1333609.1"/>
    </source>
</evidence>
<dbReference type="InterPro" id="IPR000873">
    <property type="entry name" value="AMP-dep_synth/lig_dom"/>
</dbReference>
<dbReference type="InterPro" id="IPR042099">
    <property type="entry name" value="ANL_N_sf"/>
</dbReference>
<dbReference type="Pfam" id="PF00501">
    <property type="entry name" value="AMP-binding"/>
    <property type="match status" value="1"/>
</dbReference>
<proteinExistence type="inferred from homology"/>
<gene>
    <name evidence="4" type="ORF">ACFQ4O_16525</name>
</gene>
<sequence>MRLAPASDAPLVNPVAGVSTLDEVLTHNAQRDPDGLALVDARLRFEGTWRETDRAVSALASAFAAWRLKPDAVVGVQLGSSFESALVCLALWRAGLVAALLPLAWRRREITEALNGVGAEAVVVRTRAAGGRPAEAVCEAAVDLERLRFIGVFGEDEPDGATPLDEVLEQHAGRFVRADRPEDAADHVAVITFDAGAVPVARTHNELVALGLAPLLAAKLTGGDRLFSTLDIAGLPGLACGFTPWIVTRCAATFHQPTGTEAFAEAARVLNATLLVAPGVALPRLVKDGALAGVTLTAVLAAWREPDPRSSAATPAIAAPTFVDAIAFGELGLVASERPAHGRPVPLAL</sequence>
<protein>
    <submittedName>
        <fullName evidence="4">AMP-binding protein</fullName>
    </submittedName>
</protein>
<reference evidence="5" key="1">
    <citation type="journal article" date="2019" name="Int. J. Syst. Evol. Microbiol.">
        <title>The Global Catalogue of Microorganisms (GCM) 10K type strain sequencing project: providing services to taxonomists for standard genome sequencing and annotation.</title>
        <authorList>
            <consortium name="The Broad Institute Genomics Platform"/>
            <consortium name="The Broad Institute Genome Sequencing Center for Infectious Disease"/>
            <person name="Wu L."/>
            <person name="Ma J."/>
        </authorList>
    </citation>
    <scope>NUCLEOTIDE SEQUENCE [LARGE SCALE GENOMIC DNA]</scope>
    <source>
        <strain evidence="5">CCUG 61696</strain>
    </source>
</reference>
<feature type="domain" description="AMP-dependent synthetase/ligase" evidence="3">
    <location>
        <begin position="26"/>
        <end position="292"/>
    </location>
</feature>
<dbReference type="RefSeq" id="WP_378777308.1">
    <property type="nucleotide sequence ID" value="NZ_JBHTMX010000274.1"/>
</dbReference>
<name>A0ABW3ZC18_9HYPH</name>
<dbReference type="PANTHER" id="PTHR43201:SF5">
    <property type="entry name" value="MEDIUM-CHAIN ACYL-COA LIGASE ACSF2, MITOCHONDRIAL"/>
    <property type="match status" value="1"/>
</dbReference>
<comment type="similarity">
    <text evidence="1">Belongs to the ATP-dependent AMP-binding enzyme family.</text>
</comment>
<dbReference type="Gene3D" id="3.40.50.12780">
    <property type="entry name" value="N-terminal domain of ligase-like"/>
    <property type="match status" value="1"/>
</dbReference>
<keyword evidence="5" id="KW-1185">Reference proteome</keyword>
<keyword evidence="2" id="KW-0436">Ligase</keyword>
<dbReference type="SUPFAM" id="SSF56801">
    <property type="entry name" value="Acetyl-CoA synthetase-like"/>
    <property type="match status" value="1"/>
</dbReference>